<evidence type="ECO:0000313" key="1">
    <source>
        <dbReference type="EMBL" id="PJC24422.1"/>
    </source>
</evidence>
<gene>
    <name evidence="1" type="ORF">CO057_02880</name>
</gene>
<dbReference type="InterPro" id="IPR012337">
    <property type="entry name" value="RNaseH-like_sf"/>
</dbReference>
<dbReference type="Gene3D" id="3.30.420.10">
    <property type="entry name" value="Ribonuclease H-like superfamily/Ribonuclease H"/>
    <property type="match status" value="1"/>
</dbReference>
<comment type="caution">
    <text evidence="1">The sequence shown here is derived from an EMBL/GenBank/DDBJ whole genome shotgun (WGS) entry which is preliminary data.</text>
</comment>
<evidence type="ECO:0008006" key="3">
    <source>
        <dbReference type="Google" id="ProtNLM"/>
    </source>
</evidence>
<organism evidence="1 2">
    <name type="scientific">Candidatus Uhrbacteria bacterium CG_4_9_14_0_2_um_filter_41_50</name>
    <dbReference type="NCBI Taxonomy" id="1975031"/>
    <lineage>
        <taxon>Bacteria</taxon>
        <taxon>Candidatus Uhriibacteriota</taxon>
    </lineage>
</organism>
<dbReference type="SUPFAM" id="SSF53098">
    <property type="entry name" value="Ribonuclease H-like"/>
    <property type="match status" value="1"/>
</dbReference>
<proteinExistence type="predicted"/>
<dbReference type="InterPro" id="IPR036397">
    <property type="entry name" value="RNaseH_sf"/>
</dbReference>
<evidence type="ECO:0000313" key="2">
    <source>
        <dbReference type="Proteomes" id="UP000230251"/>
    </source>
</evidence>
<name>A0A2M8ENT6_9BACT</name>
<reference evidence="2" key="1">
    <citation type="submission" date="2017-09" db="EMBL/GenBank/DDBJ databases">
        <title>Depth-based differentiation of microbial function through sediment-hosted aquifers and enrichment of novel symbionts in the deep terrestrial subsurface.</title>
        <authorList>
            <person name="Probst A.J."/>
            <person name="Ladd B."/>
            <person name="Jarett J.K."/>
            <person name="Geller-Mcgrath D.E."/>
            <person name="Sieber C.M.K."/>
            <person name="Emerson J.B."/>
            <person name="Anantharaman K."/>
            <person name="Thomas B.C."/>
            <person name="Malmstrom R."/>
            <person name="Stieglmeier M."/>
            <person name="Klingl A."/>
            <person name="Woyke T."/>
            <person name="Ryan C.M."/>
            <person name="Banfield J.F."/>
        </authorList>
    </citation>
    <scope>NUCLEOTIDE SEQUENCE [LARGE SCALE GENOMIC DNA]</scope>
</reference>
<dbReference type="Proteomes" id="UP000230251">
    <property type="component" value="Unassembled WGS sequence"/>
</dbReference>
<dbReference type="GO" id="GO:0003676">
    <property type="term" value="F:nucleic acid binding"/>
    <property type="evidence" value="ECO:0007669"/>
    <property type="project" value="InterPro"/>
</dbReference>
<protein>
    <recommendedName>
        <fullName evidence="3">Integrase catalytic domain-containing protein</fullName>
    </recommendedName>
</protein>
<sequence length="385" mass="44936">MHMTTKKDIFKEKLLEYLKANNARKGGILDAVIEVTGLHRKSAIRRFNTLQMQDAYSVVRRGRPMYYTPDVNVALKSIWYAASESCGENLHAVIAEYVQILKRDNMWKYSPEVTDKLLKMSLGTVKKRVAVFSRTMNSFGNGKSTTRPGSIMSMIPVRMDGWDNANVGTMQLDTVTHCGDTVAGDFVYTVNATDVATLWGERRAQWNKGKIATVSSMENIERRLPFLITEWHPDSGSEFINWHCYEKYKDKLTRSRPHHKNDNCFIEERNGHVIRRWLGYTRFDIEDIVEAINDFYNVLTPYLNHFIASKRIISKERIGARWKITREARAKTPYERVLERNDVSEETKTKIRREHEKLNPAILKQEIVKKRKEVFNILKRHENLF</sequence>
<dbReference type="AlphaFoldDB" id="A0A2M8ENT6"/>
<dbReference type="EMBL" id="PFSI01000042">
    <property type="protein sequence ID" value="PJC24422.1"/>
    <property type="molecule type" value="Genomic_DNA"/>
</dbReference>
<accession>A0A2M8ENT6</accession>